<dbReference type="SMART" id="SM00292">
    <property type="entry name" value="BRCT"/>
    <property type="match status" value="4"/>
</dbReference>
<reference evidence="8" key="1">
    <citation type="submission" date="2016-12" db="EMBL/GenBank/DDBJ databases">
        <title>The genomes of Aspergillus section Nigri reveals drivers in fungal speciation.</title>
        <authorList>
            <consortium name="DOE Joint Genome Institute"/>
            <person name="Vesth T.C."/>
            <person name="Nybo J."/>
            <person name="Theobald S."/>
            <person name="Brandl J."/>
            <person name="Frisvad J.C."/>
            <person name="Nielsen K.F."/>
            <person name="Lyhne E.K."/>
            <person name="Kogle M.E."/>
            <person name="Kuo A."/>
            <person name="Riley R."/>
            <person name="Clum A."/>
            <person name="Nolan M."/>
            <person name="Lipzen A."/>
            <person name="Salamov A."/>
            <person name="Henrissat B."/>
            <person name="Wiebenga A."/>
            <person name="De Vries R.P."/>
            <person name="Grigoriev I.V."/>
            <person name="Mortensen U.H."/>
            <person name="Andersen M.R."/>
            <person name="Baker S.E."/>
        </authorList>
    </citation>
    <scope>NUCLEOTIDE SEQUENCE [LARGE SCALE GENOMIC DNA]</scope>
    <source>
        <strain evidence="8">CBS 115656</strain>
    </source>
</reference>
<dbReference type="PROSITE" id="PS52004">
    <property type="entry name" value="KS3_2"/>
    <property type="match status" value="1"/>
</dbReference>
<dbReference type="EMBL" id="KZ821471">
    <property type="protein sequence ID" value="PYH31853.1"/>
    <property type="molecule type" value="Genomic_DNA"/>
</dbReference>
<dbReference type="InterPro" id="IPR010071">
    <property type="entry name" value="AA_adenyl_dom"/>
</dbReference>
<evidence type="ECO:0000313" key="9">
    <source>
        <dbReference type="Proteomes" id="UP000247647"/>
    </source>
</evidence>
<dbReference type="CDD" id="cd18433">
    <property type="entry name" value="BRCT_Rad4_rpt3"/>
    <property type="match status" value="1"/>
</dbReference>
<proteinExistence type="predicted"/>
<evidence type="ECO:0000313" key="8">
    <source>
        <dbReference type="EMBL" id="PYH31853.1"/>
    </source>
</evidence>
<dbReference type="Pfam" id="PF13193">
    <property type="entry name" value="AMP-binding_C"/>
    <property type="match status" value="1"/>
</dbReference>
<feature type="compositionally biased region" description="Basic and acidic residues" evidence="4">
    <location>
        <begin position="2117"/>
        <end position="2126"/>
    </location>
</feature>
<dbReference type="Gene3D" id="3.40.47.10">
    <property type="match status" value="1"/>
</dbReference>
<dbReference type="PANTHER" id="PTHR43775">
    <property type="entry name" value="FATTY ACID SYNTHASE"/>
    <property type="match status" value="1"/>
</dbReference>
<dbReference type="PANTHER" id="PTHR43775:SF51">
    <property type="entry name" value="INACTIVE PHENOLPHTHIOCEROL SYNTHESIS POLYKETIDE SYNTHASE TYPE I PKS1-RELATED"/>
    <property type="match status" value="1"/>
</dbReference>
<dbReference type="SUPFAM" id="SSF55048">
    <property type="entry name" value="Probable ACP-binding domain of malonyl-CoA ACP transacylase"/>
    <property type="match status" value="1"/>
</dbReference>
<dbReference type="Gene3D" id="3.40.50.11460">
    <property type="match status" value="1"/>
</dbReference>
<dbReference type="GO" id="GO:0044550">
    <property type="term" value="P:secondary metabolite biosynthetic process"/>
    <property type="evidence" value="ECO:0007669"/>
    <property type="project" value="UniProtKB-ARBA"/>
</dbReference>
<keyword evidence="1" id="KW-0596">Phosphopantetheine</keyword>
<evidence type="ECO:0000256" key="1">
    <source>
        <dbReference type="ARBA" id="ARBA00022450"/>
    </source>
</evidence>
<feature type="compositionally biased region" description="Polar residues" evidence="4">
    <location>
        <begin position="2540"/>
        <end position="2563"/>
    </location>
</feature>
<dbReference type="Pfam" id="PF02801">
    <property type="entry name" value="Ketoacyl-synt_C"/>
    <property type="match status" value="1"/>
</dbReference>
<evidence type="ECO:0000259" key="6">
    <source>
        <dbReference type="PROSITE" id="PS50172"/>
    </source>
</evidence>
<dbReference type="NCBIfam" id="TIGR01733">
    <property type="entry name" value="AA-adenyl-dom"/>
    <property type="match status" value="1"/>
</dbReference>
<feature type="compositionally biased region" description="Basic and acidic residues" evidence="4">
    <location>
        <begin position="2382"/>
        <end position="2394"/>
    </location>
</feature>
<evidence type="ECO:0000256" key="4">
    <source>
        <dbReference type="SAM" id="MobiDB-lite"/>
    </source>
</evidence>
<evidence type="ECO:0000259" key="5">
    <source>
        <dbReference type="PROSITE" id="PS50075"/>
    </source>
</evidence>
<dbReference type="PROSITE" id="PS00455">
    <property type="entry name" value="AMP_BINDING"/>
    <property type="match status" value="1"/>
</dbReference>
<dbReference type="InterPro" id="IPR020845">
    <property type="entry name" value="AMP-binding_CS"/>
</dbReference>
<dbReference type="RefSeq" id="XP_025477331.1">
    <property type="nucleotide sequence ID" value="XM_025626845.1"/>
</dbReference>
<dbReference type="SMART" id="SM00823">
    <property type="entry name" value="PKS_PP"/>
    <property type="match status" value="2"/>
</dbReference>
<keyword evidence="2" id="KW-0597">Phosphoprotein</keyword>
<feature type="region of interest" description="Disordered" evidence="4">
    <location>
        <begin position="2371"/>
        <end position="2563"/>
    </location>
</feature>
<dbReference type="InterPro" id="IPR001227">
    <property type="entry name" value="Ac_transferase_dom_sf"/>
</dbReference>
<feature type="compositionally biased region" description="Polar residues" evidence="4">
    <location>
        <begin position="2469"/>
        <end position="2478"/>
    </location>
</feature>
<evidence type="ECO:0000256" key="3">
    <source>
        <dbReference type="ARBA" id="ARBA00022679"/>
    </source>
</evidence>
<dbReference type="GO" id="GO:0004312">
    <property type="term" value="F:fatty acid synthase activity"/>
    <property type="evidence" value="ECO:0007669"/>
    <property type="project" value="TreeGrafter"/>
</dbReference>
<dbReference type="InterPro" id="IPR036420">
    <property type="entry name" value="BRCT_dom_sf"/>
</dbReference>
<feature type="compositionally biased region" description="Polar residues" evidence="4">
    <location>
        <begin position="2127"/>
        <end position="2152"/>
    </location>
</feature>
<dbReference type="InterPro" id="IPR025110">
    <property type="entry name" value="AMP-bd_C"/>
</dbReference>
<dbReference type="InterPro" id="IPR000873">
    <property type="entry name" value="AMP-dep_synth/lig_dom"/>
</dbReference>
<feature type="compositionally biased region" description="Basic and acidic residues" evidence="4">
    <location>
        <begin position="2402"/>
        <end position="2416"/>
    </location>
</feature>
<dbReference type="Proteomes" id="UP000247647">
    <property type="component" value="Unassembled WGS sequence"/>
</dbReference>
<dbReference type="SUPFAM" id="SSF56801">
    <property type="entry name" value="Acetyl-CoA synthetase-like"/>
    <property type="match status" value="1"/>
</dbReference>
<dbReference type="CDD" id="cd17723">
    <property type="entry name" value="BRCT_Rad4_rpt4"/>
    <property type="match status" value="1"/>
</dbReference>
<dbReference type="Pfam" id="PF12738">
    <property type="entry name" value="PTCB-BRCT"/>
    <property type="match status" value="3"/>
</dbReference>
<dbReference type="OrthoDB" id="251770at2759"/>
<dbReference type="InterPro" id="IPR020841">
    <property type="entry name" value="PKS_Beta-ketoAc_synthase_dom"/>
</dbReference>
<feature type="domain" description="Carrier" evidence="5">
    <location>
        <begin position="533"/>
        <end position="608"/>
    </location>
</feature>
<dbReference type="GeneID" id="37129301"/>
<dbReference type="Gene3D" id="3.40.366.10">
    <property type="entry name" value="Malonyl-Coenzyme A Acyl Carrier Protein, domain 2"/>
    <property type="match status" value="1"/>
</dbReference>
<dbReference type="CDD" id="cd00833">
    <property type="entry name" value="PKS"/>
    <property type="match status" value="1"/>
</dbReference>
<sequence length="2649" mass="289192">MEKTQEETTAMVPENDFNLTDDPSKLGHNVVSLFNQIQTRYSPKPAIVCGDHTITYGALASESDRLACLLLSRGISRGHVVALALDRTPDLIMFILGVLKAGAIYVPVDPALPPERVNQMLDDEALRLVIVSPASTKGGTGTSRYDYGHKAACCTTSELRDQMRYQADKKPAVGIQADDIAYILYTSGSTGKPKGVEIHHAAICNYALSVHQRPGCTDQDRVLFKSTISFDMAAFEIYVPLLCGATVVQAQAHEIGDPRALIYLLDRHSVTFSVATPTILQMLLDSGWSGTPGFSRLVTGGEALSPRLAERLTACVDEVWNLYGPTETTASVAAWKVQAREDILIGTPNPNTRLYVLDTDMQPVPVGSTAKLYISGAGVARGYRNNPERTKAAFLPDPFWEGHTMYKSGDLACFLDPKRLAVIGRVDTQIKIRGQRIDPGDVEASITAHGAIANAVVVNRDERLVAYCIRKSGVGSVDVPLAKLLRPWLESRLPRYMVPSFFVEVDRFPSTLNGKVDLRALPDPISTITPAQKPASTLTQQLLAIWTNVLGHSQIGMQDNFFHIGGNSASIIQVQTKLEKFLYRPVPVPKLYEHFTVASLAAYLSEEAQINGATEETKDSVGNDATGEDIAVISMACRLPGDIHTPEEFWNVLISGTDAVTKVPEERWDADAIYDPDPEAPGKSYSTGGGFVRDAMEFDAQFFGISPREARAIDPAQTMILETCWEGFEWAGYGTKSLRGSRLLSAAGTEKLEGHLGLGTAPSSLSGRVAYALGLEGPTMTLDAGCAASLVATHVACSALRQGECNMAVAGGVPFLPSPGLHVEFSRLRVTSPDGRSRPFSANAAGMGLGEGASAVVLKRLSDAQRDNDHIHAIIRGSAVNHGGRGASMTAPSGPGQKRVVRAALAAARLKPYDIDYVEAHGTGTKLGDPVEASALAEVFSSSRDDATGPLRIGSSKSNIAHTQAAAGVAGLIKVALATQHNTLPQTLHSSQPSPLIDWVGGKLQLLQRPMAWLPRTNSPNAPRRAGINSFELSGTNAHAIVEEPPRARSNANGDNNDDDARSPLPLPFLLSAYTSEALRGQARKLYNHISRATAKIKLADVSYSLATTRTHFPRRIVLAAQDKTELLGSLASVIDNGVPATADNSKSARVAMLLSGQGTERHMMGKGLAERHLVFRNTITHIASLFEEVLDKPLLDVMWADPASEAASLLLRTDYAQPAIFTLQVALWRLWQSWGVQPAVVLGHSVGEIAAAHVAGVIDLADACRLVAARGKLMHALPENGGMVALEAAVDEVTSAMEQLSARDRVSIASINAPMQVVASGEMDVINKLAAYFKAQGRSSKVLKTSRAFHSHHLDESMLASLRTVAETIVFQQQTLPIVSTVTGKLAEPGQLSNADYWVRQARNPVLFAEGMQTLADQGANCFVELGPASTLCGMGASCLDGDSSQTSRMANREGGVNLAWLPSLNPNSDDALVIQNSLSELHIRQAEIDWAAFFKDIGGRRIQLPTYAFQRHRYWLDGLRPIYSGKPSDQSPSGGPQPTGQVQVGWHAIDASSHYSNSTWGLLCPANDAPWMAPVKEALLHAGKQPITVNRLAEAKTMSGVLCFWESEREDDLTSNASEQLQIVSRMGFSPWLVWVTRGAVRAGNMGETSLWGMMRRARVKYPQLCLRIVDLEGDVDIATATKLCSILMMSTEPECVVLGERVLVPRMQMQMQAQPQEVQKHGKLCVNDRETTNGTTAAAKSNGTDSFETKIRMVGPEERAPMLQRLVREVTAKVLGVAAAEEVDMHRGFMDVGVDSLGAIQMRKELSARTGLKLPPNWTRVYPDPTSLSDALHNQRLLTLSDPWFIMEISMLLNVSIDREHNGKQYKEHPLTGVVLCFTSILPEQRSELAIVASQMGATHKFDLTSDVTHLLIGEVNTPKYKFVARERTDITVLKPEWVEAVRQSWMQGGDTDIRALEEKYRFPTFAGLSICITGFEDMSLRNRIQDTVTAHGAEFRKDLTKNVTHLIARNTEGEKYKFATQWGIRIVTVKWFEDSLKRGMVLEETLYHPLLPDEQQGAGAWNRSLPTPKPKVTNNENPSNPRPRKLRRIASAKLGDQNEGIWGDIVGTGFDSSDPKPSRESLQRTQSLTKRPSILQESRSFASETTFAEPQEPLQPPPPPPPPPPPAVESHEGFLGDCFFFIHGFSSKQTNVLRDHLSFNGAELVSSLSEFSRPDIPKRGHGLYTIVPYKMSRAQVPSTDDLAFECEVVTDMWLERCLDAKTLVPPESHTANTPIPSFPLKGFAGMKVCSTGFSRIDLLHLAKLVNLVGATYNEYLTPSASILICNDAGPVNPEKLRHTQEWGIPAVCADWLWSSIRNEQKQPVDQYLIQKQPTQSRKSLEPRAGSRPEQKQPPNSNEHPRPRHEHEHEKQKSSITQPPDTSSSDPNPTTKPPPAPTNTTTTTSPLKRKPTDQHTSTTTTTTQTALNQAVTSLLKNARPAQPSEPSTGPDDRHRPQRGRRPLLGRAPSSLDHPKHFSFSRASSIDTLNEDGCGSAVESTTTTATNSRIPSLSHTHSNQYEYQYPERNGTLEEEDENEAPPMTQLDYEDPDAVAMREKFLQKAGKVVEKKKSNDVIAEGRLVPGLENGAWGTARRTRHTNRALDDL</sequence>
<dbReference type="CDD" id="cd17731">
    <property type="entry name" value="BRCT_TopBP1_rpt2_like"/>
    <property type="match status" value="1"/>
</dbReference>
<dbReference type="CDD" id="cd17740">
    <property type="entry name" value="BRCT_Rad4_rpt1"/>
    <property type="match status" value="1"/>
</dbReference>
<gene>
    <name evidence="8" type="ORF">BO87DRAFT_417997</name>
</gene>
<dbReference type="GO" id="GO:0031177">
    <property type="term" value="F:phosphopantetheine binding"/>
    <property type="evidence" value="ECO:0007669"/>
    <property type="project" value="InterPro"/>
</dbReference>
<dbReference type="SMART" id="SM00825">
    <property type="entry name" value="PKS_KS"/>
    <property type="match status" value="1"/>
</dbReference>
<evidence type="ECO:0008006" key="10">
    <source>
        <dbReference type="Google" id="ProtNLM"/>
    </source>
</evidence>
<feature type="domain" description="BRCT" evidence="6">
    <location>
        <begin position="1964"/>
        <end position="2053"/>
    </location>
</feature>
<feature type="compositionally biased region" description="Low complexity" evidence="4">
    <location>
        <begin position="2457"/>
        <end position="2468"/>
    </location>
</feature>
<dbReference type="SUPFAM" id="SSF52151">
    <property type="entry name" value="FabD/lysophospholipase-like"/>
    <property type="match status" value="1"/>
</dbReference>
<dbReference type="Gene3D" id="1.10.1200.10">
    <property type="entry name" value="ACP-like"/>
    <property type="match status" value="2"/>
</dbReference>
<feature type="compositionally biased region" description="Low complexity" evidence="4">
    <location>
        <begin position="2417"/>
        <end position="2432"/>
    </location>
</feature>
<dbReference type="InterPro" id="IPR050091">
    <property type="entry name" value="PKS_NRPS_Biosynth_Enz"/>
</dbReference>
<dbReference type="Pfam" id="PF00698">
    <property type="entry name" value="Acyl_transf_1"/>
    <property type="match status" value="1"/>
</dbReference>
<dbReference type="InterPro" id="IPR016036">
    <property type="entry name" value="Malonyl_transacylase_ACP-bd"/>
</dbReference>
<dbReference type="InterPro" id="IPR036736">
    <property type="entry name" value="ACP-like_sf"/>
</dbReference>
<feature type="domain" description="BRCT" evidence="6">
    <location>
        <begin position="2287"/>
        <end position="2373"/>
    </location>
</feature>
<evidence type="ECO:0000259" key="7">
    <source>
        <dbReference type="PROSITE" id="PS52004"/>
    </source>
</evidence>
<dbReference type="InterPro" id="IPR020806">
    <property type="entry name" value="PKS_PP-bd"/>
</dbReference>
<feature type="compositionally biased region" description="Polar residues" evidence="4">
    <location>
        <begin position="2371"/>
        <end position="2381"/>
    </location>
</feature>
<dbReference type="PROSITE" id="PS50075">
    <property type="entry name" value="CARRIER"/>
    <property type="match status" value="2"/>
</dbReference>
<feature type="domain" description="Ketosynthase family 3 (KS3)" evidence="7">
    <location>
        <begin position="627"/>
        <end position="1044"/>
    </location>
</feature>
<dbReference type="Pfam" id="PF00501">
    <property type="entry name" value="AMP-binding"/>
    <property type="match status" value="1"/>
</dbReference>
<feature type="domain" description="BRCT" evidence="6">
    <location>
        <begin position="1869"/>
        <end position="1942"/>
    </location>
</feature>
<evidence type="ECO:0000256" key="2">
    <source>
        <dbReference type="ARBA" id="ARBA00022553"/>
    </source>
</evidence>
<dbReference type="InterPro" id="IPR009081">
    <property type="entry name" value="PP-bd_ACP"/>
</dbReference>
<dbReference type="InterPro" id="IPR014043">
    <property type="entry name" value="Acyl_transferase_dom"/>
</dbReference>
<dbReference type="InterPro" id="IPR014031">
    <property type="entry name" value="Ketoacyl_synth_C"/>
</dbReference>
<keyword evidence="9" id="KW-1185">Reference proteome</keyword>
<feature type="region of interest" description="Disordered" evidence="4">
    <location>
        <begin position="2109"/>
        <end position="2173"/>
    </location>
</feature>
<dbReference type="GO" id="GO:0006633">
    <property type="term" value="P:fatty acid biosynthetic process"/>
    <property type="evidence" value="ECO:0007669"/>
    <property type="project" value="TreeGrafter"/>
</dbReference>
<dbReference type="Gene3D" id="3.40.50.10190">
    <property type="entry name" value="BRCT domain"/>
    <property type="match status" value="4"/>
</dbReference>
<dbReference type="InterPro" id="IPR045851">
    <property type="entry name" value="AMP-bd_C_sf"/>
</dbReference>
<dbReference type="InterPro" id="IPR014030">
    <property type="entry name" value="Ketoacyl_synth_N"/>
</dbReference>
<dbReference type="Gene3D" id="2.30.38.10">
    <property type="entry name" value="Luciferase, Domain 3"/>
    <property type="match status" value="1"/>
</dbReference>
<feature type="domain" description="BRCT" evidence="6">
    <location>
        <begin position="2174"/>
        <end position="2275"/>
    </location>
</feature>
<feature type="region of interest" description="Disordered" evidence="4">
    <location>
        <begin position="1"/>
        <end position="21"/>
    </location>
</feature>
<dbReference type="Gene3D" id="3.40.50.980">
    <property type="match status" value="2"/>
</dbReference>
<dbReference type="SUPFAM" id="SSF51735">
    <property type="entry name" value="NAD(P)-binding Rossmann-fold domains"/>
    <property type="match status" value="1"/>
</dbReference>
<dbReference type="InterPro" id="IPR016035">
    <property type="entry name" value="Acyl_Trfase/lysoPLipase"/>
</dbReference>
<dbReference type="SUPFAM" id="SSF47336">
    <property type="entry name" value="ACP-like"/>
    <property type="match status" value="2"/>
</dbReference>
<dbReference type="PROSITE" id="PS50172">
    <property type="entry name" value="BRCT"/>
    <property type="match status" value="4"/>
</dbReference>
<dbReference type="SMART" id="SM00827">
    <property type="entry name" value="PKS_AT"/>
    <property type="match status" value="1"/>
</dbReference>
<accession>A0A318YH46</accession>
<dbReference type="SUPFAM" id="SSF52113">
    <property type="entry name" value="BRCT domain"/>
    <property type="match status" value="4"/>
</dbReference>
<feature type="region of interest" description="Disordered" evidence="4">
    <location>
        <begin position="2059"/>
        <end position="2089"/>
    </location>
</feature>
<dbReference type="Pfam" id="PF22621">
    <property type="entry name" value="CurL-like_PKS_C"/>
    <property type="match status" value="1"/>
</dbReference>
<feature type="domain" description="Carrier" evidence="5">
    <location>
        <begin position="1764"/>
        <end position="1839"/>
    </location>
</feature>
<dbReference type="SUPFAM" id="SSF53901">
    <property type="entry name" value="Thiolase-like"/>
    <property type="match status" value="1"/>
</dbReference>
<name>A0A318YH46_ASPNB</name>
<dbReference type="Gene3D" id="3.30.70.3290">
    <property type="match status" value="1"/>
</dbReference>
<dbReference type="InterPro" id="IPR016039">
    <property type="entry name" value="Thiolase-like"/>
</dbReference>
<keyword evidence="3" id="KW-0808">Transferase</keyword>
<dbReference type="InterPro" id="IPR001357">
    <property type="entry name" value="BRCT_dom"/>
</dbReference>
<dbReference type="Gene3D" id="3.30.300.30">
    <property type="match status" value="1"/>
</dbReference>
<feature type="compositionally biased region" description="Pro residues" evidence="4">
    <location>
        <begin position="2157"/>
        <end position="2171"/>
    </location>
</feature>
<organism evidence="8 9">
    <name type="scientific">Aspergillus neoniger (strain CBS 115656)</name>
    <dbReference type="NCBI Taxonomy" id="1448310"/>
    <lineage>
        <taxon>Eukaryota</taxon>
        <taxon>Fungi</taxon>
        <taxon>Dikarya</taxon>
        <taxon>Ascomycota</taxon>
        <taxon>Pezizomycotina</taxon>
        <taxon>Eurotiomycetes</taxon>
        <taxon>Eurotiomycetidae</taxon>
        <taxon>Eurotiales</taxon>
        <taxon>Aspergillaceae</taxon>
        <taxon>Aspergillus</taxon>
        <taxon>Aspergillus subgen. Circumdati</taxon>
    </lineage>
</organism>
<dbReference type="InterPro" id="IPR036291">
    <property type="entry name" value="NAD(P)-bd_dom_sf"/>
</dbReference>
<dbReference type="InterPro" id="IPR006162">
    <property type="entry name" value="Ppantetheine_attach_site"/>
</dbReference>
<dbReference type="Pfam" id="PF00109">
    <property type="entry name" value="ketoacyl-synt"/>
    <property type="match status" value="1"/>
</dbReference>
<dbReference type="InterPro" id="IPR059215">
    <property type="entry name" value="BRCT2_TopBP1-like"/>
</dbReference>
<protein>
    <recommendedName>
        <fullName evidence="10">Polyketide synthase</fullName>
    </recommendedName>
</protein>
<dbReference type="Pfam" id="PF00550">
    <property type="entry name" value="PP-binding"/>
    <property type="match status" value="2"/>
</dbReference>
<dbReference type="CDD" id="cd05930">
    <property type="entry name" value="A_NRPS"/>
    <property type="match status" value="1"/>
</dbReference>
<dbReference type="PROSITE" id="PS00012">
    <property type="entry name" value="PHOSPHOPANTETHEINE"/>
    <property type="match status" value="1"/>
</dbReference>